<name>A0A9W8DPK6_9FUNG</name>
<gene>
    <name evidence="2" type="ORF">H4219_003184</name>
</gene>
<accession>A0A9W8DPK6</accession>
<evidence type="ECO:0000313" key="3">
    <source>
        <dbReference type="Proteomes" id="UP001150538"/>
    </source>
</evidence>
<sequence>MDKSELSARIVSWANDELGYRQKLSLVGAQGDEKLADSDIEEALQGKMYTLLDMVSTHFKSTKNVQDARRRIQRFSADALSGNNIHKIDSELLELVKSHKKNVETKAWLDGEIEETKEACQISINRIEALESKISKFKEKQRKQRMRIELKKMYIEDKEYGIHRLQTLLNNLKSFNCFIEERDEQENCIRDLNDILQKCILSHIQHHRASENTNSQIENTKTKLDAAIDLITSNLLEKTPDIEPKLLRDTILQHIIATETPGVKDKLAASLQDIANTSTAENGLSLLNIEGDCDSVPNQLSQLINYIHEIREDGINISQQRNKVEEIVSKGLLANGPELIELLRKECSTIQNECAMLAKVDLSQLRRIKINNNGDYKAHDQLLTNHRRIDDHTGKLCLLLMKYTGSSSDTLIAKVRDTVTKDAQQTLLLELVNIRKQEFNEKLMRSLNKQEPVDSDNKQTDGKDVYLLSDKKIENLLSATKKLFDGPISDAHHKAKGHIEASKGSGKYSQEISEISSGREMVFSNSSSGGGLMLWSLASGDPKLDYTSLAEGWESAGMSAM</sequence>
<proteinExistence type="predicted"/>
<evidence type="ECO:0000256" key="1">
    <source>
        <dbReference type="SAM" id="Coils"/>
    </source>
</evidence>
<dbReference type="Proteomes" id="UP001150538">
    <property type="component" value="Unassembled WGS sequence"/>
</dbReference>
<dbReference type="EMBL" id="JANBPU010000071">
    <property type="protein sequence ID" value="KAJ1917441.1"/>
    <property type="molecule type" value="Genomic_DNA"/>
</dbReference>
<reference evidence="2" key="1">
    <citation type="submission" date="2022-07" db="EMBL/GenBank/DDBJ databases">
        <title>Phylogenomic reconstructions and comparative analyses of Kickxellomycotina fungi.</title>
        <authorList>
            <person name="Reynolds N.K."/>
            <person name="Stajich J.E."/>
            <person name="Barry K."/>
            <person name="Grigoriev I.V."/>
            <person name="Crous P."/>
            <person name="Smith M.E."/>
        </authorList>
    </citation>
    <scope>NUCLEOTIDE SEQUENCE</scope>
    <source>
        <strain evidence="2">NBRC 100468</strain>
    </source>
</reference>
<organism evidence="2 3">
    <name type="scientific">Mycoemilia scoparia</name>
    <dbReference type="NCBI Taxonomy" id="417184"/>
    <lineage>
        <taxon>Eukaryota</taxon>
        <taxon>Fungi</taxon>
        <taxon>Fungi incertae sedis</taxon>
        <taxon>Zoopagomycota</taxon>
        <taxon>Kickxellomycotina</taxon>
        <taxon>Kickxellomycetes</taxon>
        <taxon>Kickxellales</taxon>
        <taxon>Kickxellaceae</taxon>
        <taxon>Mycoemilia</taxon>
    </lineage>
</organism>
<keyword evidence="3" id="KW-1185">Reference proteome</keyword>
<keyword evidence="1" id="KW-0175">Coiled coil</keyword>
<dbReference type="AlphaFoldDB" id="A0A9W8DPK6"/>
<evidence type="ECO:0000313" key="2">
    <source>
        <dbReference type="EMBL" id="KAJ1917441.1"/>
    </source>
</evidence>
<comment type="caution">
    <text evidence="2">The sequence shown here is derived from an EMBL/GenBank/DDBJ whole genome shotgun (WGS) entry which is preliminary data.</text>
</comment>
<protein>
    <submittedName>
        <fullName evidence="2">Uncharacterized protein</fullName>
    </submittedName>
</protein>
<feature type="coiled-coil region" evidence="1">
    <location>
        <begin position="113"/>
        <end position="147"/>
    </location>
</feature>